<proteinExistence type="predicted"/>
<organism evidence="1 2">
    <name type="scientific">Croceibacterium atlanticum</name>
    <dbReference type="NCBI Taxonomy" id="1267766"/>
    <lineage>
        <taxon>Bacteria</taxon>
        <taxon>Pseudomonadati</taxon>
        <taxon>Pseudomonadota</taxon>
        <taxon>Alphaproteobacteria</taxon>
        <taxon>Sphingomonadales</taxon>
        <taxon>Erythrobacteraceae</taxon>
        <taxon>Croceibacterium</taxon>
    </lineage>
</organism>
<gene>
    <name evidence="1" type="ORF">WYH_00859</name>
</gene>
<name>A0A0F7KT08_9SPHN</name>
<keyword evidence="2" id="KW-1185">Reference proteome</keyword>
<sequence>MSVFTRWKAWSAAALAMMGALALTACMVTPGRFDATLDLRRDGRFSFDYNGEIYILALSNLTEMAERAESESAAFEPDTCWDEDTYEERECTEEEIAEQRETWESWQESRLAEKKQEAEAMQTMLGGIDPSDPEAAEELAAMLRRQKGWNKVEYRGDGLFDVEFSISSRMGHDFAFPTFEHFPISNSFVSANLRQGDIVRVEAPGFAAQGGSNPMAGMMAGMAGMFAGMSDEAAQDGETPPDMPVIEGAFRILTDGDILANNTDEGPQAGENGQELAWNINTRTTTAPMALIRIGQ</sequence>
<protein>
    <submittedName>
        <fullName evidence="1">Uncharacterized protein</fullName>
    </submittedName>
</protein>
<evidence type="ECO:0000313" key="1">
    <source>
        <dbReference type="EMBL" id="AKH41910.1"/>
    </source>
</evidence>
<reference evidence="1" key="1">
    <citation type="submission" date="2015-05" db="EMBL/GenBank/DDBJ databases">
        <title>The complete genome of Altererythrobacter atlanticus strain 26DY36.</title>
        <authorList>
            <person name="Wu Y.-H."/>
            <person name="Cheng H."/>
            <person name="Wu X.-W."/>
        </authorList>
    </citation>
    <scope>NUCLEOTIDE SEQUENCE [LARGE SCALE GENOMIC DNA]</scope>
    <source>
        <strain evidence="1">26DY36</strain>
    </source>
</reference>
<dbReference type="AlphaFoldDB" id="A0A0F7KT08"/>
<dbReference type="PATRIC" id="fig|1267766.3.peg.865"/>
<dbReference type="EMBL" id="CP011452">
    <property type="protein sequence ID" value="AKH41910.1"/>
    <property type="molecule type" value="Genomic_DNA"/>
</dbReference>
<dbReference type="Proteomes" id="UP000034392">
    <property type="component" value="Chromosome"/>
</dbReference>
<dbReference type="RefSeq" id="WP_046904796.1">
    <property type="nucleotide sequence ID" value="NZ_CP011452.2"/>
</dbReference>
<dbReference type="PROSITE" id="PS51257">
    <property type="entry name" value="PROKAR_LIPOPROTEIN"/>
    <property type="match status" value="1"/>
</dbReference>
<evidence type="ECO:0000313" key="2">
    <source>
        <dbReference type="Proteomes" id="UP000034392"/>
    </source>
</evidence>
<dbReference type="KEGG" id="aay:WYH_00859"/>
<accession>A0A0F7KT08</accession>